<dbReference type="InterPro" id="IPR001680">
    <property type="entry name" value="WD40_rpt"/>
</dbReference>
<name>A0A8S1WSC2_9CILI</name>
<reference evidence="1" key="1">
    <citation type="submission" date="2021-01" db="EMBL/GenBank/DDBJ databases">
        <authorList>
            <consortium name="Genoscope - CEA"/>
            <person name="William W."/>
        </authorList>
    </citation>
    <scope>NUCLEOTIDE SEQUENCE</scope>
</reference>
<dbReference type="OrthoDB" id="371245at2759"/>
<comment type="caution">
    <text evidence="1">The sequence shown here is derived from an EMBL/GenBank/DDBJ whole genome shotgun (WGS) entry which is preliminary data.</text>
</comment>
<organism evidence="1 2">
    <name type="scientific">Paramecium pentaurelia</name>
    <dbReference type="NCBI Taxonomy" id="43138"/>
    <lineage>
        <taxon>Eukaryota</taxon>
        <taxon>Sar</taxon>
        <taxon>Alveolata</taxon>
        <taxon>Ciliophora</taxon>
        <taxon>Intramacronucleata</taxon>
        <taxon>Oligohymenophorea</taxon>
        <taxon>Peniculida</taxon>
        <taxon>Parameciidae</taxon>
        <taxon>Paramecium</taxon>
    </lineage>
</organism>
<dbReference type="PANTHER" id="PTHR19920:SF0">
    <property type="entry name" value="CYTOSOLIC IRON-SULFUR PROTEIN ASSEMBLY PROTEIN CIAO1-RELATED"/>
    <property type="match status" value="1"/>
</dbReference>
<accession>A0A8S1WSC2</accession>
<protein>
    <submittedName>
        <fullName evidence="1">Uncharacterized protein</fullName>
    </submittedName>
</protein>
<dbReference type="GO" id="GO:0016226">
    <property type="term" value="P:iron-sulfur cluster assembly"/>
    <property type="evidence" value="ECO:0007669"/>
    <property type="project" value="TreeGrafter"/>
</dbReference>
<dbReference type="Proteomes" id="UP000689195">
    <property type="component" value="Unassembled WGS sequence"/>
</dbReference>
<dbReference type="AlphaFoldDB" id="A0A8S1WSC2"/>
<keyword evidence="2" id="KW-1185">Reference proteome</keyword>
<dbReference type="EMBL" id="CAJJDO010000099">
    <property type="protein sequence ID" value="CAD8191730.1"/>
    <property type="molecule type" value="Genomic_DNA"/>
</dbReference>
<dbReference type="GO" id="GO:0097361">
    <property type="term" value="C:cytosolic [4Fe-4S] assembly targeting complex"/>
    <property type="evidence" value="ECO:0007669"/>
    <property type="project" value="TreeGrafter"/>
</dbReference>
<sequence>MGNQKSTYKWYNSEKSDFSNVLAINHDNSVLVVGIREEIQIFKILHNKEYNVEIQLNKRKRNFLQSQLFNFKNLRHANFFLSGSEHLINIWAPDDQLMPYCWQSKYKIEWTQSIINCVIIHPNENLSIRGDNENVKFWQLQEQYVCQQIINEHKMPIIGLSISPDGRKIISIGADKNLQVMADSEKKFGKSF</sequence>
<evidence type="ECO:0000313" key="1">
    <source>
        <dbReference type="EMBL" id="CAD8191730.1"/>
    </source>
</evidence>
<evidence type="ECO:0000313" key="2">
    <source>
        <dbReference type="Proteomes" id="UP000689195"/>
    </source>
</evidence>
<dbReference type="PANTHER" id="PTHR19920">
    <property type="entry name" value="WD40 PROTEIN CIAO1"/>
    <property type="match status" value="1"/>
</dbReference>
<gene>
    <name evidence="1" type="ORF">PPENT_87.1.T0990190</name>
</gene>
<dbReference type="Pfam" id="PF00400">
    <property type="entry name" value="WD40"/>
    <property type="match status" value="1"/>
</dbReference>
<proteinExistence type="predicted"/>